<accession>A0AAX4HG99</accession>
<evidence type="ECO:0000256" key="6">
    <source>
        <dbReference type="ARBA" id="ARBA00022989"/>
    </source>
</evidence>
<dbReference type="InterPro" id="IPR027538">
    <property type="entry name" value="Get1_fungi"/>
</dbReference>
<dbReference type="GO" id="GO:0071816">
    <property type="term" value="P:tail-anchored membrane protein insertion into ER membrane"/>
    <property type="evidence" value="ECO:0007669"/>
    <property type="project" value="InterPro"/>
</dbReference>
<evidence type="ECO:0000256" key="9">
    <source>
        <dbReference type="HAMAP-Rule" id="MF_03113"/>
    </source>
</evidence>
<comment type="caution">
    <text evidence="9">Lacks conserved residue(s) required for the propagation of feature annotation.</text>
</comment>
<comment type="subunit">
    <text evidence="9">Component of the Golgi to ER traffic (GET) complex, which is composed of GET1, GET2 and GET3. Within the complex, GET1 and GET2 form a heterotetramer which is stabilized by phosphatidylinositol binding and which binds to the GET3 homodimer.</text>
</comment>
<evidence type="ECO:0000256" key="2">
    <source>
        <dbReference type="ARBA" id="ARBA00022448"/>
    </source>
</evidence>
<keyword evidence="6 9" id="KW-1133">Transmembrane helix</keyword>
<evidence type="ECO:0000256" key="4">
    <source>
        <dbReference type="ARBA" id="ARBA00022824"/>
    </source>
</evidence>
<reference evidence="12 13" key="1">
    <citation type="submission" date="2023-10" db="EMBL/GenBank/DDBJ databases">
        <title>Draft Genome Sequence of Candida saopaulonensis from a very Premature Infant with Sepsis.</title>
        <authorList>
            <person name="Ning Y."/>
            <person name="Dai R."/>
            <person name="Xiao M."/>
            <person name="Xu Y."/>
            <person name="Yan Q."/>
            <person name="Zhang L."/>
        </authorList>
    </citation>
    <scope>NUCLEOTIDE SEQUENCE [LARGE SCALE GENOMIC DNA]</scope>
    <source>
        <strain evidence="12 13">19XY460</strain>
    </source>
</reference>
<dbReference type="Gene3D" id="1.10.287.660">
    <property type="entry name" value="Helix hairpin bin"/>
    <property type="match status" value="1"/>
</dbReference>
<evidence type="ECO:0000256" key="3">
    <source>
        <dbReference type="ARBA" id="ARBA00022692"/>
    </source>
</evidence>
<dbReference type="PANTHER" id="PTHR42650">
    <property type="entry name" value="TAIL-ANCHORED PROTEIN INSERTION RECEPTOR WRB"/>
    <property type="match status" value="1"/>
</dbReference>
<dbReference type="HAMAP" id="MF_03113">
    <property type="entry name" value="Get1"/>
    <property type="match status" value="1"/>
</dbReference>
<organism evidence="12 13">
    <name type="scientific">Australozyma saopauloensis</name>
    <dbReference type="NCBI Taxonomy" id="291208"/>
    <lineage>
        <taxon>Eukaryota</taxon>
        <taxon>Fungi</taxon>
        <taxon>Dikarya</taxon>
        <taxon>Ascomycota</taxon>
        <taxon>Saccharomycotina</taxon>
        <taxon>Pichiomycetes</taxon>
        <taxon>Metschnikowiaceae</taxon>
        <taxon>Australozyma</taxon>
    </lineage>
</organism>
<dbReference type="EMBL" id="CP138900">
    <property type="protein sequence ID" value="WPK27653.1"/>
    <property type="molecule type" value="Genomic_DNA"/>
</dbReference>
<keyword evidence="3 9" id="KW-0812">Transmembrane</keyword>
<keyword evidence="2 9" id="KW-0813">Transport</keyword>
<feature type="transmembrane region" description="Helical" evidence="10">
    <location>
        <begin position="164"/>
        <end position="186"/>
    </location>
</feature>
<evidence type="ECO:0000256" key="5">
    <source>
        <dbReference type="ARBA" id="ARBA00022892"/>
    </source>
</evidence>
<dbReference type="PANTHER" id="PTHR42650:SF1">
    <property type="entry name" value="GUIDED ENTRY OF TAIL-ANCHORED PROTEINS FACTOR 1"/>
    <property type="match status" value="1"/>
</dbReference>
<evidence type="ECO:0000313" key="12">
    <source>
        <dbReference type="EMBL" id="WPK27653.1"/>
    </source>
</evidence>
<comment type="subcellular location">
    <subcellularLocation>
        <location evidence="9">Endoplasmic reticulum membrane</location>
        <topology evidence="9">Multi-pass membrane protein</topology>
    </subcellularLocation>
    <subcellularLocation>
        <location evidence="9">Golgi apparatus membrane</location>
        <topology evidence="9">Multi-pass membrane protein</topology>
    </subcellularLocation>
</comment>
<gene>
    <name evidence="9" type="primary">GET1</name>
    <name evidence="12" type="ORF">PUMCH_005050</name>
</gene>
<protein>
    <recommendedName>
        <fullName evidence="9">Golgi to ER traffic protein 1</fullName>
    </recommendedName>
    <alternativeName>
        <fullName evidence="9">Guided entry of tail-anchored proteins 1</fullName>
    </alternativeName>
</protein>
<keyword evidence="5 9" id="KW-0931">ER-Golgi transport</keyword>
<evidence type="ECO:0000256" key="7">
    <source>
        <dbReference type="ARBA" id="ARBA00023054"/>
    </source>
</evidence>
<keyword evidence="13" id="KW-1185">Reference proteome</keyword>
<comment type="similarity">
    <text evidence="1 9">Belongs to the WRB/GET1 family.</text>
</comment>
<dbReference type="GO" id="GO:0000139">
    <property type="term" value="C:Golgi membrane"/>
    <property type="evidence" value="ECO:0007669"/>
    <property type="project" value="UniProtKB-SubCell"/>
</dbReference>
<keyword evidence="11" id="KW-0732">Signal</keyword>
<dbReference type="InterPro" id="IPR028945">
    <property type="entry name" value="Get1"/>
</dbReference>
<proteinExistence type="inferred from homology"/>
<dbReference type="InterPro" id="IPR029012">
    <property type="entry name" value="Helix_hairpin_bin_sf"/>
</dbReference>
<keyword evidence="9" id="KW-0333">Golgi apparatus</keyword>
<feature type="topological domain" description="Lumenal" evidence="9">
    <location>
        <begin position="1"/>
        <end position="9"/>
    </location>
</feature>
<feature type="chain" id="PRO_5043590055" description="Golgi to ER traffic protein 1" evidence="11">
    <location>
        <begin position="25"/>
        <end position="202"/>
    </location>
</feature>
<evidence type="ECO:0000256" key="8">
    <source>
        <dbReference type="ARBA" id="ARBA00023136"/>
    </source>
</evidence>
<keyword evidence="8 9" id="KW-0472">Membrane</keyword>
<evidence type="ECO:0000256" key="10">
    <source>
        <dbReference type="SAM" id="Phobius"/>
    </source>
</evidence>
<dbReference type="GO" id="GO:0016192">
    <property type="term" value="P:vesicle-mediated transport"/>
    <property type="evidence" value="ECO:0007669"/>
    <property type="project" value="UniProtKB-KW"/>
</dbReference>
<dbReference type="GO" id="GO:0005789">
    <property type="term" value="C:endoplasmic reticulum membrane"/>
    <property type="evidence" value="ECO:0007669"/>
    <property type="project" value="UniProtKB-SubCell"/>
</dbReference>
<sequence length="202" mass="22486">MLDLNSSSVLTLILVVLIAKTVITSIGKPTLLNKCWNLYSVVASRAGKPQFVELAKKRQELVQINKERKSISAQDQYAKWTKLNRSFDKLSAEVKTLADQVSTEKATVNKVVNGAVTLLTVAPIWFCRVWYRKTVLFHFPSGYFPGVMEWFLALPFTVKGGVGLTVWMFAVNSVLSSIVFLALYLVEPAVQKPDKAASTKSQ</sequence>
<feature type="topological domain" description="Cytoplasmic" evidence="9">
    <location>
        <begin position="179"/>
        <end position="202"/>
    </location>
</feature>
<evidence type="ECO:0000313" key="13">
    <source>
        <dbReference type="Proteomes" id="UP001338582"/>
    </source>
</evidence>
<dbReference type="Pfam" id="PF04420">
    <property type="entry name" value="CHD5"/>
    <property type="match status" value="1"/>
</dbReference>
<dbReference type="AlphaFoldDB" id="A0AAX4HG99"/>
<evidence type="ECO:0000256" key="11">
    <source>
        <dbReference type="SAM" id="SignalP"/>
    </source>
</evidence>
<feature type="signal peptide" evidence="11">
    <location>
        <begin position="1"/>
        <end position="24"/>
    </location>
</feature>
<dbReference type="GO" id="GO:0043529">
    <property type="term" value="C:GET complex"/>
    <property type="evidence" value="ECO:0007669"/>
    <property type="project" value="UniProtKB-UniRule"/>
</dbReference>
<keyword evidence="7" id="KW-0175">Coiled coil</keyword>
<dbReference type="GO" id="GO:0043495">
    <property type="term" value="F:protein-membrane adaptor activity"/>
    <property type="evidence" value="ECO:0007669"/>
    <property type="project" value="TreeGrafter"/>
</dbReference>
<name>A0AAX4HG99_9ASCO</name>
<feature type="transmembrane region" description="Helical" evidence="10">
    <location>
        <begin position="142"/>
        <end position="158"/>
    </location>
</feature>
<evidence type="ECO:0000256" key="1">
    <source>
        <dbReference type="ARBA" id="ARBA00010799"/>
    </source>
</evidence>
<dbReference type="Proteomes" id="UP001338582">
    <property type="component" value="Chromosome 7"/>
</dbReference>
<comment type="function">
    <text evidence="9">Required for the post-translational delivery of tail-anchored (TA) proteins to the endoplasmic reticulum. Together with GET2, acts as a membrane receptor for soluble GET3, which recognizes and selectively binds the transmembrane domain of TA proteins in the cytosol. The GET complex cooperates with the HDEL receptor ERD2 to mediate the ATP-dependent retrieval of resident ER proteins that contain a C-terminal H-D-E-L retention signal from the Golgi to the ER.</text>
</comment>
<keyword evidence="4 9" id="KW-0256">Endoplasmic reticulum</keyword>